<dbReference type="GO" id="GO:0000398">
    <property type="term" value="P:mRNA splicing, via spliceosome"/>
    <property type="evidence" value="ECO:0007669"/>
    <property type="project" value="InterPro"/>
</dbReference>
<sequence length="358" mass="40613">MQGFNMGRYYPPDASNPPQFNASHHPLGSRARKSSQGILTVRFELPFAVWCATCAPAALVGQGVRFNAEKKKVGNYYSTPIWSFRMKHSACGAWWEIRTDPQNSRYVVVEGARERDYGEVRAGEGEMAFLSEGERERRREDAFAALEGRVEDKGNEKKSRERVEELYEMSEVWRDADERNAKLRREFRAKRRVWKEEDKYREGLQDKFSLGLDIVDEVVSDGVRAKLVEFGGTQGIDRKVEEAARKPLFADQQREKASSSSDASSRPGKLRSEIRAEKSRQTLQKTLLGNTRAVVDPFLSNSATSTPKFNPVIIKRKRDADTVAESKPAEKTERQLEASKEEPPAKKPALALVDYDSD</sequence>
<feature type="compositionally biased region" description="Basic and acidic residues" evidence="2">
    <location>
        <begin position="270"/>
        <end position="280"/>
    </location>
</feature>
<dbReference type="STRING" id="1448308.A0A2T2PCC5"/>
<feature type="compositionally biased region" description="Polar residues" evidence="2">
    <location>
        <begin position="299"/>
        <end position="308"/>
    </location>
</feature>
<dbReference type="PANTHER" id="PTHR12111:SF2">
    <property type="entry name" value="SPLICING FACTOR YJU2B-RELATED"/>
    <property type="match status" value="1"/>
</dbReference>
<evidence type="ECO:0000313" key="4">
    <source>
        <dbReference type="Proteomes" id="UP000240883"/>
    </source>
</evidence>
<dbReference type="AlphaFoldDB" id="A0A2T2PCC5"/>
<reference evidence="3 4" key="1">
    <citation type="journal article" date="2018" name="Front. Microbiol.">
        <title>Genome-Wide Analysis of Corynespora cassiicola Leaf Fall Disease Putative Effectors.</title>
        <authorList>
            <person name="Lopez D."/>
            <person name="Ribeiro S."/>
            <person name="Label P."/>
            <person name="Fumanal B."/>
            <person name="Venisse J.S."/>
            <person name="Kohler A."/>
            <person name="de Oliveira R.R."/>
            <person name="Labutti K."/>
            <person name="Lipzen A."/>
            <person name="Lail K."/>
            <person name="Bauer D."/>
            <person name="Ohm R.A."/>
            <person name="Barry K.W."/>
            <person name="Spatafora J."/>
            <person name="Grigoriev I.V."/>
            <person name="Martin F.M."/>
            <person name="Pujade-Renaud V."/>
        </authorList>
    </citation>
    <scope>NUCLEOTIDE SEQUENCE [LARGE SCALE GENOMIC DNA]</scope>
    <source>
        <strain evidence="3 4">Philippines</strain>
    </source>
</reference>
<gene>
    <name evidence="3" type="ORF">BS50DRAFT_671475</name>
</gene>
<dbReference type="InterPro" id="IPR007590">
    <property type="entry name" value="Saf4/Yju2"/>
</dbReference>
<feature type="compositionally biased region" description="Basic and acidic residues" evidence="2">
    <location>
        <begin position="327"/>
        <end position="345"/>
    </location>
</feature>
<dbReference type="Proteomes" id="UP000240883">
    <property type="component" value="Unassembled WGS sequence"/>
</dbReference>
<organism evidence="3 4">
    <name type="scientific">Corynespora cassiicola Philippines</name>
    <dbReference type="NCBI Taxonomy" id="1448308"/>
    <lineage>
        <taxon>Eukaryota</taxon>
        <taxon>Fungi</taxon>
        <taxon>Dikarya</taxon>
        <taxon>Ascomycota</taxon>
        <taxon>Pezizomycotina</taxon>
        <taxon>Dothideomycetes</taxon>
        <taxon>Pleosporomycetidae</taxon>
        <taxon>Pleosporales</taxon>
        <taxon>Corynesporascaceae</taxon>
        <taxon>Corynespora</taxon>
    </lineage>
</organism>
<dbReference type="OrthoDB" id="360327at2759"/>
<evidence type="ECO:0000313" key="3">
    <source>
        <dbReference type="EMBL" id="PSN75285.1"/>
    </source>
</evidence>
<evidence type="ECO:0000256" key="1">
    <source>
        <dbReference type="ARBA" id="ARBA00005595"/>
    </source>
</evidence>
<dbReference type="GO" id="GO:0071014">
    <property type="term" value="C:post-mRNA release spliceosomal complex"/>
    <property type="evidence" value="ECO:0007669"/>
    <property type="project" value="TreeGrafter"/>
</dbReference>
<keyword evidence="4" id="KW-1185">Reference proteome</keyword>
<evidence type="ECO:0000256" key="2">
    <source>
        <dbReference type="SAM" id="MobiDB-lite"/>
    </source>
</evidence>
<dbReference type="PANTHER" id="PTHR12111">
    <property type="entry name" value="SPLICING FACTOR YJU2"/>
    <property type="match status" value="1"/>
</dbReference>
<accession>A0A2T2PCC5</accession>
<protein>
    <submittedName>
        <fullName evidence="3">DUF572-domain-containing protein</fullName>
    </submittedName>
</protein>
<name>A0A2T2PCC5_CORCC</name>
<feature type="region of interest" description="Disordered" evidence="2">
    <location>
        <begin position="297"/>
        <end position="358"/>
    </location>
</feature>
<feature type="region of interest" description="Disordered" evidence="2">
    <location>
        <begin position="247"/>
        <end position="285"/>
    </location>
</feature>
<dbReference type="EMBL" id="KZ678128">
    <property type="protein sequence ID" value="PSN75285.1"/>
    <property type="molecule type" value="Genomic_DNA"/>
</dbReference>
<comment type="similarity">
    <text evidence="1">Belongs to the CWC16 family.</text>
</comment>
<dbReference type="Pfam" id="PF04502">
    <property type="entry name" value="Saf4_Yju2"/>
    <property type="match status" value="1"/>
</dbReference>
<proteinExistence type="inferred from homology"/>
<dbReference type="GO" id="GO:0005684">
    <property type="term" value="C:U2-type spliceosomal complex"/>
    <property type="evidence" value="ECO:0007669"/>
    <property type="project" value="TreeGrafter"/>
</dbReference>